<dbReference type="EMBL" id="CP000774">
    <property type="protein sequence ID" value="ABS64978.1"/>
    <property type="molecule type" value="Genomic_DNA"/>
</dbReference>
<dbReference type="CDD" id="cd00371">
    <property type="entry name" value="HMA"/>
    <property type="match status" value="1"/>
</dbReference>
<evidence type="ECO:0000313" key="2">
    <source>
        <dbReference type="EMBL" id="ABS64978.1"/>
    </source>
</evidence>
<evidence type="ECO:0000313" key="3">
    <source>
        <dbReference type="Proteomes" id="UP000006377"/>
    </source>
</evidence>
<dbReference type="KEGG" id="pla:Plav_3374"/>
<dbReference type="SUPFAM" id="SSF55008">
    <property type="entry name" value="HMA, heavy metal-associated domain"/>
    <property type="match status" value="1"/>
</dbReference>
<dbReference type="Pfam" id="PF00403">
    <property type="entry name" value="HMA"/>
    <property type="match status" value="1"/>
</dbReference>
<dbReference type="STRING" id="402881.Plav_3374"/>
<dbReference type="OrthoDB" id="9801832at2"/>
<dbReference type="eggNOG" id="COG2608">
    <property type="taxonomic scope" value="Bacteria"/>
</dbReference>
<name>A7HYJ5_PARL1</name>
<evidence type="ECO:0000259" key="1">
    <source>
        <dbReference type="PROSITE" id="PS50846"/>
    </source>
</evidence>
<accession>A7HYJ5</accession>
<reference evidence="2 3" key="1">
    <citation type="journal article" date="2011" name="Stand. Genomic Sci.">
        <title>Complete genome sequence of Parvibaculum lavamentivorans type strain (DS-1(T)).</title>
        <authorList>
            <person name="Schleheck D."/>
            <person name="Weiss M."/>
            <person name="Pitluck S."/>
            <person name="Bruce D."/>
            <person name="Land M.L."/>
            <person name="Han S."/>
            <person name="Saunders E."/>
            <person name="Tapia R."/>
            <person name="Detter C."/>
            <person name="Brettin T."/>
            <person name="Han J."/>
            <person name="Woyke T."/>
            <person name="Goodwin L."/>
            <person name="Pennacchio L."/>
            <person name="Nolan M."/>
            <person name="Cook A.M."/>
            <person name="Kjelleberg S."/>
            <person name="Thomas T."/>
        </authorList>
    </citation>
    <scope>NUCLEOTIDE SEQUENCE [LARGE SCALE GENOMIC DNA]</scope>
    <source>
        <strain evidence="3">DS-1 / DSM 13023 / NCIMB 13966</strain>
    </source>
</reference>
<gene>
    <name evidence="2" type="ordered locus">Plav_3374</name>
</gene>
<dbReference type="PROSITE" id="PS50846">
    <property type="entry name" value="HMA_2"/>
    <property type="match status" value="1"/>
</dbReference>
<proteinExistence type="predicted"/>
<dbReference type="Gene3D" id="3.30.70.100">
    <property type="match status" value="1"/>
</dbReference>
<dbReference type="Proteomes" id="UP000006377">
    <property type="component" value="Chromosome"/>
</dbReference>
<sequence>MAATRPYKLYIDGMDCAACALKIEKAMYHLPGVSDVDVSHANGTLALQLDEDRTASFLIEERVRSLGYIPLAGHVEPETRQALGR</sequence>
<dbReference type="GO" id="GO:0046872">
    <property type="term" value="F:metal ion binding"/>
    <property type="evidence" value="ECO:0007669"/>
    <property type="project" value="InterPro"/>
</dbReference>
<dbReference type="InterPro" id="IPR036163">
    <property type="entry name" value="HMA_dom_sf"/>
</dbReference>
<dbReference type="AlphaFoldDB" id="A7HYJ5"/>
<protein>
    <submittedName>
        <fullName evidence="2">Heavy metal transport/detoxification protein</fullName>
    </submittedName>
</protein>
<dbReference type="InterPro" id="IPR006121">
    <property type="entry name" value="HMA_dom"/>
</dbReference>
<organism evidence="2 3">
    <name type="scientific">Parvibaculum lavamentivorans (strain DS-1 / DSM 13023 / NCIMB 13966)</name>
    <dbReference type="NCBI Taxonomy" id="402881"/>
    <lineage>
        <taxon>Bacteria</taxon>
        <taxon>Pseudomonadati</taxon>
        <taxon>Pseudomonadota</taxon>
        <taxon>Alphaproteobacteria</taxon>
        <taxon>Hyphomicrobiales</taxon>
        <taxon>Parvibaculaceae</taxon>
        <taxon>Parvibaculum</taxon>
    </lineage>
</organism>
<dbReference type="RefSeq" id="WP_012112308.1">
    <property type="nucleotide sequence ID" value="NC_009719.1"/>
</dbReference>
<feature type="domain" description="HMA" evidence="1">
    <location>
        <begin position="5"/>
        <end position="71"/>
    </location>
</feature>
<keyword evidence="3" id="KW-1185">Reference proteome</keyword>
<dbReference type="HOGENOM" id="CLU_2509676_0_0_5"/>